<reference evidence="1" key="1">
    <citation type="journal article" date="2012" name="PLoS Negl. Trop. Dis.">
        <title>A systematically improved high quality genome and transcriptome of the human blood fluke Schistosoma mansoni.</title>
        <authorList>
            <person name="Protasio A.V."/>
            <person name="Tsai I.J."/>
            <person name="Babbage A."/>
            <person name="Nichol S."/>
            <person name="Hunt M."/>
            <person name="Aslett M.A."/>
            <person name="De Silva N."/>
            <person name="Velarde G.S."/>
            <person name="Anderson T.J."/>
            <person name="Clark R.C."/>
            <person name="Davidson C."/>
            <person name="Dillon G.P."/>
            <person name="Holroyd N.E."/>
            <person name="LoVerde P.T."/>
            <person name="Lloyd C."/>
            <person name="McQuillan J."/>
            <person name="Oliveira G."/>
            <person name="Otto T.D."/>
            <person name="Parker-Manuel S.J."/>
            <person name="Quail M.A."/>
            <person name="Wilson R.A."/>
            <person name="Zerlotini A."/>
            <person name="Dunne D.W."/>
            <person name="Berriman M."/>
        </authorList>
    </citation>
    <scope>NUCLEOTIDE SEQUENCE [LARGE SCALE GENOMIC DNA]</scope>
    <source>
        <strain evidence="1">Puerto Rican</strain>
    </source>
</reference>
<proteinExistence type="predicted"/>
<dbReference type="WBParaSite" id="Smp_335500.1">
    <property type="protein sequence ID" value="Smp_335500.1"/>
    <property type="gene ID" value="Smp_335500"/>
</dbReference>
<organism evidence="1 2">
    <name type="scientific">Schistosoma mansoni</name>
    <name type="common">Blood fluke</name>
    <dbReference type="NCBI Taxonomy" id="6183"/>
    <lineage>
        <taxon>Eukaryota</taxon>
        <taxon>Metazoa</taxon>
        <taxon>Spiralia</taxon>
        <taxon>Lophotrochozoa</taxon>
        <taxon>Platyhelminthes</taxon>
        <taxon>Trematoda</taxon>
        <taxon>Digenea</taxon>
        <taxon>Strigeidida</taxon>
        <taxon>Schistosomatoidea</taxon>
        <taxon>Schistosomatidae</taxon>
        <taxon>Schistosoma</taxon>
    </lineage>
</organism>
<dbReference type="AlphaFoldDB" id="A0A5K4FCY2"/>
<accession>A0A5K4FCY2</accession>
<dbReference type="Proteomes" id="UP000008854">
    <property type="component" value="Unassembled WGS sequence"/>
</dbReference>
<reference evidence="2" key="2">
    <citation type="submission" date="2019-11" db="UniProtKB">
        <authorList>
            <consortium name="WormBaseParasite"/>
        </authorList>
    </citation>
    <scope>IDENTIFICATION</scope>
    <source>
        <strain evidence="2">Puerto Rican</strain>
    </source>
</reference>
<keyword evidence="1" id="KW-1185">Reference proteome</keyword>
<name>A0A5K4FCY2_SCHMA</name>
<evidence type="ECO:0000313" key="2">
    <source>
        <dbReference type="WBParaSite" id="Smp_335500.1"/>
    </source>
</evidence>
<evidence type="ECO:0000313" key="1">
    <source>
        <dbReference type="Proteomes" id="UP000008854"/>
    </source>
</evidence>
<protein>
    <submittedName>
        <fullName evidence="2">Transcriptional regulator</fullName>
    </submittedName>
</protein>
<dbReference type="InParanoid" id="A0A5K4FCY2"/>
<sequence>MLQEYNLLINGVTLLISREYICG</sequence>